<sequence>MGDERRCGVCRPLGGPRQPWPAGLLHCSSRTISASLGMPRIVFAPAIQRHVAMPALDVGAATVAAALQAAFAREPRLRGYLLDDQGSLRRHVALFVDGVQVRDRRGLGDPLQDDSEIYVVQALSGG</sequence>
<gene>
    <name evidence="1" type="ordered locus">PA14_46760</name>
</gene>
<dbReference type="Proteomes" id="UP000000653">
    <property type="component" value="Chromosome"/>
</dbReference>
<dbReference type="InterPro" id="IPR052045">
    <property type="entry name" value="Sulfur_Carrier/Prot_Modifier"/>
</dbReference>
<dbReference type="Pfam" id="PF02597">
    <property type="entry name" value="ThiS"/>
    <property type="match status" value="1"/>
</dbReference>
<name>A0A0H2Z887_PSEAB</name>
<evidence type="ECO:0000313" key="2">
    <source>
        <dbReference type="Proteomes" id="UP000000653"/>
    </source>
</evidence>
<dbReference type="SUPFAM" id="SSF54285">
    <property type="entry name" value="MoaD/ThiS"/>
    <property type="match status" value="1"/>
</dbReference>
<dbReference type="HOGENOM" id="CLU_114601_0_1_6"/>
<evidence type="ECO:0008006" key="3">
    <source>
        <dbReference type="Google" id="ProtNLM"/>
    </source>
</evidence>
<dbReference type="BioCyc" id="PAER208963:G1G74-3927-MONOMER"/>
<dbReference type="CDD" id="cd17040">
    <property type="entry name" value="Ubl_MoaD_like"/>
    <property type="match status" value="1"/>
</dbReference>
<dbReference type="PANTHER" id="PTHR38031:SF1">
    <property type="entry name" value="SULFUR CARRIER PROTEIN CYSO"/>
    <property type="match status" value="1"/>
</dbReference>
<dbReference type="Gene3D" id="3.10.20.30">
    <property type="match status" value="1"/>
</dbReference>
<dbReference type="KEGG" id="pau:PA14_46760"/>
<dbReference type="InterPro" id="IPR016155">
    <property type="entry name" value="Mopterin_synth/thiamin_S_b"/>
</dbReference>
<evidence type="ECO:0000313" key="1">
    <source>
        <dbReference type="EMBL" id="ABJ10543.1"/>
    </source>
</evidence>
<dbReference type="EMBL" id="CP000438">
    <property type="protein sequence ID" value="ABJ10543.1"/>
    <property type="molecule type" value="Genomic_DNA"/>
</dbReference>
<dbReference type="InterPro" id="IPR003749">
    <property type="entry name" value="ThiS/MoaD-like"/>
</dbReference>
<dbReference type="InterPro" id="IPR012675">
    <property type="entry name" value="Beta-grasp_dom_sf"/>
</dbReference>
<reference evidence="1 2" key="1">
    <citation type="journal article" date="2006" name="Genome Biol.">
        <title>Genomic analysis reveals that Pseudomonas aeruginosa virulence is combinatorial.</title>
        <authorList>
            <person name="Lee D.G."/>
            <person name="Urbach J.M."/>
            <person name="Wu G."/>
            <person name="Liberati N.T."/>
            <person name="Feinbaum R.L."/>
            <person name="Miyata S."/>
            <person name="Diggins L.T."/>
            <person name="He J."/>
            <person name="Saucier M."/>
            <person name="Deziel E."/>
            <person name="Friedman L."/>
            <person name="Li L."/>
            <person name="Grills G."/>
            <person name="Montgomery K."/>
            <person name="Kucherlapati R."/>
            <person name="Rahme L.G."/>
            <person name="Ausubel F.M."/>
        </authorList>
    </citation>
    <scope>NUCLEOTIDE SEQUENCE [LARGE SCALE GENOMIC DNA]</scope>
    <source>
        <strain evidence="1 2">UCBPP-PA14</strain>
    </source>
</reference>
<organism evidence="1 2">
    <name type="scientific">Pseudomonas aeruginosa (strain UCBPP-PA14)</name>
    <dbReference type="NCBI Taxonomy" id="208963"/>
    <lineage>
        <taxon>Bacteria</taxon>
        <taxon>Pseudomonadati</taxon>
        <taxon>Pseudomonadota</taxon>
        <taxon>Gammaproteobacteria</taxon>
        <taxon>Pseudomonadales</taxon>
        <taxon>Pseudomonadaceae</taxon>
        <taxon>Pseudomonas</taxon>
    </lineage>
</organism>
<dbReference type="PANTHER" id="PTHR38031">
    <property type="entry name" value="SULFUR CARRIER PROTEIN SLR0821-RELATED"/>
    <property type="match status" value="1"/>
</dbReference>
<proteinExistence type="predicted"/>
<accession>A0A0H2Z887</accession>
<protein>
    <recommendedName>
        <fullName evidence="3">MoaD/ThiS family protein</fullName>
    </recommendedName>
</protein>
<dbReference type="AlphaFoldDB" id="A0A0H2Z887"/>